<keyword evidence="4 6" id="KW-0131">Cell cycle</keyword>
<dbReference type="GO" id="GO:0000917">
    <property type="term" value="P:division septum assembly"/>
    <property type="evidence" value="ECO:0007669"/>
    <property type="project" value="UniProtKB-KW"/>
</dbReference>
<dbReference type="RefSeq" id="WP_091772705.1">
    <property type="nucleotide sequence ID" value="NZ_FOES01000004.1"/>
</dbReference>
<dbReference type="AlphaFoldDB" id="A0A1H9BYZ1"/>
<reference evidence="9 10" key="1">
    <citation type="submission" date="2016-10" db="EMBL/GenBank/DDBJ databases">
        <authorList>
            <person name="de Groot N.N."/>
        </authorList>
    </citation>
    <scope>NUCLEOTIDE SEQUENCE [LARGE SCALE GENOMIC DNA]</scope>
    <source>
        <strain evidence="9 10">DSM 21633</strain>
    </source>
</reference>
<dbReference type="InterPro" id="IPR005526">
    <property type="entry name" value="Septum_form_inhib_MinC_C"/>
</dbReference>
<dbReference type="PANTHER" id="PTHR34108">
    <property type="entry name" value="SEPTUM SITE-DETERMINING PROTEIN MINC"/>
    <property type="match status" value="1"/>
</dbReference>
<feature type="domain" description="Septum site-determining protein MinC N-terminal" evidence="8">
    <location>
        <begin position="8"/>
        <end position="81"/>
    </location>
</feature>
<keyword evidence="10" id="KW-1185">Reference proteome</keyword>
<dbReference type="GO" id="GO:0000902">
    <property type="term" value="P:cell morphogenesis"/>
    <property type="evidence" value="ECO:0007669"/>
    <property type="project" value="InterPro"/>
</dbReference>
<evidence type="ECO:0000259" key="7">
    <source>
        <dbReference type="Pfam" id="PF03775"/>
    </source>
</evidence>
<feature type="domain" description="Septum formation inhibitor MinC C-terminal" evidence="7">
    <location>
        <begin position="103"/>
        <end position="200"/>
    </location>
</feature>
<dbReference type="InterPro" id="IPR055219">
    <property type="entry name" value="MinC_N_1"/>
</dbReference>
<dbReference type="PANTHER" id="PTHR34108:SF1">
    <property type="entry name" value="SEPTUM SITE-DETERMINING PROTEIN MINC"/>
    <property type="match status" value="1"/>
</dbReference>
<dbReference type="InterPro" id="IPR013033">
    <property type="entry name" value="MinC"/>
</dbReference>
<proteinExistence type="inferred from homology"/>
<dbReference type="InterPro" id="IPR036145">
    <property type="entry name" value="MinC_C_sf"/>
</dbReference>
<dbReference type="GO" id="GO:1901891">
    <property type="term" value="P:regulation of cell septum assembly"/>
    <property type="evidence" value="ECO:0007669"/>
    <property type="project" value="InterPro"/>
</dbReference>
<dbReference type="Pfam" id="PF03775">
    <property type="entry name" value="MinC_C"/>
    <property type="match status" value="1"/>
</dbReference>
<evidence type="ECO:0000259" key="8">
    <source>
        <dbReference type="Pfam" id="PF22642"/>
    </source>
</evidence>
<dbReference type="Proteomes" id="UP000199427">
    <property type="component" value="Unassembled WGS sequence"/>
</dbReference>
<dbReference type="EMBL" id="FOES01000004">
    <property type="protein sequence ID" value="SEP93608.1"/>
    <property type="molecule type" value="Genomic_DNA"/>
</dbReference>
<dbReference type="Gene3D" id="2.160.20.70">
    <property type="match status" value="1"/>
</dbReference>
<comment type="similarity">
    <text evidence="1 6">Belongs to the MinC family.</text>
</comment>
<organism evidence="9 10">
    <name type="scientific">Piscibacillus halophilus</name>
    <dbReference type="NCBI Taxonomy" id="571933"/>
    <lineage>
        <taxon>Bacteria</taxon>
        <taxon>Bacillati</taxon>
        <taxon>Bacillota</taxon>
        <taxon>Bacilli</taxon>
        <taxon>Bacillales</taxon>
        <taxon>Bacillaceae</taxon>
        <taxon>Piscibacillus</taxon>
    </lineage>
</organism>
<dbReference type="NCBIfam" id="TIGR01222">
    <property type="entry name" value="minC"/>
    <property type="match status" value="1"/>
</dbReference>
<evidence type="ECO:0000256" key="5">
    <source>
        <dbReference type="ARBA" id="ARBA00046874"/>
    </source>
</evidence>
<evidence type="ECO:0000256" key="4">
    <source>
        <dbReference type="ARBA" id="ARBA00023306"/>
    </source>
</evidence>
<dbReference type="HAMAP" id="MF_00267">
    <property type="entry name" value="MinC"/>
    <property type="match status" value="1"/>
</dbReference>
<evidence type="ECO:0000256" key="6">
    <source>
        <dbReference type="HAMAP-Rule" id="MF_00267"/>
    </source>
</evidence>
<evidence type="ECO:0000313" key="10">
    <source>
        <dbReference type="Proteomes" id="UP000199427"/>
    </source>
</evidence>
<comment type="function">
    <text evidence="6">Cell division inhibitor that blocks the formation of polar Z ring septums. Rapidly oscillates between the poles of the cell to destabilize FtsZ filaments that have formed before they mature into polar Z rings. Prevents FtsZ polymerization.</text>
</comment>
<evidence type="ECO:0000313" key="9">
    <source>
        <dbReference type="EMBL" id="SEP93608.1"/>
    </source>
</evidence>
<name>A0A1H9BYZ1_9BACI</name>
<comment type="subunit">
    <text evidence="5 6">Interacts with MinD and FtsZ.</text>
</comment>
<dbReference type="InterPro" id="IPR016098">
    <property type="entry name" value="CAP/MinC_C"/>
</dbReference>
<gene>
    <name evidence="6" type="primary">minC</name>
    <name evidence="9" type="ORF">SAMN05216362_104120</name>
</gene>
<protein>
    <recommendedName>
        <fullName evidence="6">Probable septum site-determining protein MinC</fullName>
    </recommendedName>
</protein>
<sequence>MSEWNHYVTMKGTNNGIVVYLDDQCSFDFLLKELENKLVNNQTSGATDITIHSQHRYLSEDQRQTLIQLIGQHSELTVKNIESYVLTRESAYELYEHTTVKTVMKTIRSGQVHEVKGDALVIGDVNPGGAVHASGNIFVLGKLRGIAHAGVEGDENCIVAASYMHPNQIRIASKISRAPDYDVQGSPREFAFINPSTEQIELDQLQHIQKIRPKLLDVFERGL</sequence>
<dbReference type="OrthoDB" id="9790810at2"/>
<keyword evidence="3 6" id="KW-0717">Septation</keyword>
<dbReference type="SUPFAM" id="SSF63848">
    <property type="entry name" value="Cell-division inhibitor MinC, C-terminal domain"/>
    <property type="match status" value="1"/>
</dbReference>
<evidence type="ECO:0000256" key="1">
    <source>
        <dbReference type="ARBA" id="ARBA00006291"/>
    </source>
</evidence>
<dbReference type="Pfam" id="PF22642">
    <property type="entry name" value="MinC_N_1"/>
    <property type="match status" value="1"/>
</dbReference>
<accession>A0A1H9BYZ1</accession>
<evidence type="ECO:0000256" key="2">
    <source>
        <dbReference type="ARBA" id="ARBA00022618"/>
    </source>
</evidence>
<dbReference type="Gene3D" id="3.30.160.540">
    <property type="match status" value="1"/>
</dbReference>
<dbReference type="STRING" id="571933.SAMN05216362_104120"/>
<keyword evidence="2 6" id="KW-0132">Cell division</keyword>
<evidence type="ECO:0000256" key="3">
    <source>
        <dbReference type="ARBA" id="ARBA00023210"/>
    </source>
</evidence>